<evidence type="ECO:0000256" key="9">
    <source>
        <dbReference type="ARBA" id="ARBA00023194"/>
    </source>
</evidence>
<protein>
    <submittedName>
        <fullName evidence="15">Hybrid non-ribosomal peptide synthetase/type I polyketide synthase</fullName>
    </submittedName>
</protein>
<accession>A0A401VUN2</accession>
<dbReference type="GO" id="GO:0009403">
    <property type="term" value="P:toxin biosynthetic process"/>
    <property type="evidence" value="ECO:0007669"/>
    <property type="project" value="UniProtKB-ARBA"/>
</dbReference>
<evidence type="ECO:0000256" key="12">
    <source>
        <dbReference type="SAM" id="MobiDB-lite"/>
    </source>
</evidence>
<dbReference type="InterPro" id="IPR001227">
    <property type="entry name" value="Ac_transferase_dom_sf"/>
</dbReference>
<proteinExistence type="predicted"/>
<evidence type="ECO:0000313" key="16">
    <source>
        <dbReference type="Proteomes" id="UP000286746"/>
    </source>
</evidence>
<dbReference type="InterPro" id="IPR016036">
    <property type="entry name" value="Malonyl_transacylase_ACP-bd"/>
</dbReference>
<dbReference type="Pfam" id="PF00550">
    <property type="entry name" value="PP-binding"/>
    <property type="match status" value="1"/>
</dbReference>
<dbReference type="Pfam" id="PF00109">
    <property type="entry name" value="ketoacyl-synt"/>
    <property type="match status" value="1"/>
</dbReference>
<dbReference type="InterPro" id="IPR016039">
    <property type="entry name" value="Thiolase-like"/>
</dbReference>
<dbReference type="InterPro" id="IPR036736">
    <property type="entry name" value="ACP-like_sf"/>
</dbReference>
<dbReference type="CDD" id="cd02440">
    <property type="entry name" value="AdoMet_MTases"/>
    <property type="match status" value="1"/>
</dbReference>
<evidence type="ECO:0000256" key="7">
    <source>
        <dbReference type="ARBA" id="ARBA00023004"/>
    </source>
</evidence>
<dbReference type="Gene3D" id="1.10.1200.10">
    <property type="entry name" value="ACP-like"/>
    <property type="match status" value="1"/>
</dbReference>
<evidence type="ECO:0000256" key="1">
    <source>
        <dbReference type="ARBA" id="ARBA00001957"/>
    </source>
</evidence>
<feature type="region of interest" description="Disordered" evidence="12">
    <location>
        <begin position="1788"/>
        <end position="1807"/>
    </location>
</feature>
<dbReference type="Proteomes" id="UP000286746">
    <property type="component" value="Unassembled WGS sequence"/>
</dbReference>
<dbReference type="Gene3D" id="3.30.70.250">
    <property type="entry name" value="Malonyl-CoA ACP transacylase, ACP-binding"/>
    <property type="match status" value="1"/>
</dbReference>
<reference evidence="15 16" key="1">
    <citation type="submission" date="2018-11" db="EMBL/GenBank/DDBJ databases">
        <title>Whole genome sequence of Streptomyces paromomycinus NBRC 15454(T).</title>
        <authorList>
            <person name="Komaki H."/>
            <person name="Tamura T."/>
        </authorList>
    </citation>
    <scope>NUCLEOTIDE SEQUENCE [LARGE SCALE GENOMIC DNA]</scope>
    <source>
        <strain evidence="15 16">NBRC 15454</strain>
    </source>
</reference>
<dbReference type="PANTHER" id="PTHR43775:SF51">
    <property type="entry name" value="INACTIVE PHENOLPHTHIOCEROL SYNTHESIS POLYKETIDE SYNTHASE TYPE I PKS1-RELATED"/>
    <property type="match status" value="1"/>
</dbReference>
<feature type="compositionally biased region" description="Low complexity" evidence="12">
    <location>
        <begin position="1198"/>
        <end position="1215"/>
    </location>
</feature>
<dbReference type="InterPro" id="IPR014031">
    <property type="entry name" value="Ketoacyl_synth_C"/>
</dbReference>
<dbReference type="PROSITE" id="PS52004">
    <property type="entry name" value="KS3_2"/>
    <property type="match status" value="1"/>
</dbReference>
<keyword evidence="7" id="KW-0408">Iron</keyword>
<keyword evidence="6" id="KW-0560">Oxidoreductase</keyword>
<dbReference type="InterPro" id="IPR036291">
    <property type="entry name" value="NAD(P)-bd_dom_sf"/>
</dbReference>
<dbReference type="Gene3D" id="3.40.50.720">
    <property type="entry name" value="NAD(P)-binding Rossmann-like Domain"/>
    <property type="match status" value="2"/>
</dbReference>
<dbReference type="RefSeq" id="WP_125051303.1">
    <property type="nucleotide sequence ID" value="NZ_BHZD01000001.1"/>
</dbReference>
<dbReference type="InterPro" id="IPR032821">
    <property type="entry name" value="PKS_assoc"/>
</dbReference>
<comment type="cofactor">
    <cofactor evidence="1">
        <name>pantetheine 4'-phosphate</name>
        <dbReference type="ChEBI" id="CHEBI:47942"/>
    </cofactor>
</comment>
<dbReference type="Gene3D" id="3.30.559.30">
    <property type="entry name" value="Nonribosomal peptide synthetase, condensation domain"/>
    <property type="match status" value="1"/>
</dbReference>
<dbReference type="SUPFAM" id="SSF53335">
    <property type="entry name" value="S-adenosyl-L-methionine-dependent methyltransferases"/>
    <property type="match status" value="1"/>
</dbReference>
<keyword evidence="10" id="KW-0511">Multifunctional enzyme</keyword>
<organism evidence="15 16">
    <name type="scientific">Streptomyces paromomycinus</name>
    <name type="common">Streptomyces rimosus subsp. paromomycinus</name>
    <dbReference type="NCBI Taxonomy" id="92743"/>
    <lineage>
        <taxon>Bacteria</taxon>
        <taxon>Bacillati</taxon>
        <taxon>Actinomycetota</taxon>
        <taxon>Actinomycetes</taxon>
        <taxon>Kitasatosporales</taxon>
        <taxon>Streptomycetaceae</taxon>
        <taxon>Streptomyces</taxon>
    </lineage>
</organism>
<feature type="region of interest" description="Disordered" evidence="12">
    <location>
        <begin position="1184"/>
        <end position="1215"/>
    </location>
</feature>
<dbReference type="InterPro" id="IPR013217">
    <property type="entry name" value="Methyltransf_12"/>
</dbReference>
<dbReference type="FunFam" id="3.40.47.10:FF:000042">
    <property type="entry name" value="Polyketide synthase Pks13"/>
    <property type="match status" value="1"/>
</dbReference>
<evidence type="ECO:0000256" key="11">
    <source>
        <dbReference type="ARBA" id="ARBA00023315"/>
    </source>
</evidence>
<dbReference type="Gene3D" id="3.30.559.10">
    <property type="entry name" value="Chloramphenicol acetyltransferase-like domain"/>
    <property type="match status" value="1"/>
</dbReference>
<dbReference type="Pfam" id="PF08659">
    <property type="entry name" value="KR"/>
    <property type="match status" value="1"/>
</dbReference>
<dbReference type="CDD" id="cd19531">
    <property type="entry name" value="LCL_NRPS-like"/>
    <property type="match status" value="1"/>
</dbReference>
<evidence type="ECO:0000256" key="8">
    <source>
        <dbReference type="ARBA" id="ARBA00023098"/>
    </source>
</evidence>
<keyword evidence="4" id="KW-0808">Transferase</keyword>
<dbReference type="PROSITE" id="PS00606">
    <property type="entry name" value="KS3_1"/>
    <property type="match status" value="1"/>
</dbReference>
<dbReference type="InterPro" id="IPR020806">
    <property type="entry name" value="PKS_PP-bd"/>
</dbReference>
<dbReference type="SMART" id="SM00827">
    <property type="entry name" value="PKS_AT"/>
    <property type="match status" value="1"/>
</dbReference>
<dbReference type="SUPFAM" id="SSF53901">
    <property type="entry name" value="Thiolase-like"/>
    <property type="match status" value="1"/>
</dbReference>
<evidence type="ECO:0000256" key="2">
    <source>
        <dbReference type="ARBA" id="ARBA00022450"/>
    </source>
</evidence>
<dbReference type="Pfam" id="PF00698">
    <property type="entry name" value="Acyl_transf_1"/>
    <property type="match status" value="1"/>
</dbReference>
<dbReference type="InterPro" id="IPR009081">
    <property type="entry name" value="PP-bd_ACP"/>
</dbReference>
<dbReference type="GO" id="GO:0004315">
    <property type="term" value="F:3-oxoacyl-[acyl-carrier-protein] synthase activity"/>
    <property type="evidence" value="ECO:0007669"/>
    <property type="project" value="InterPro"/>
</dbReference>
<dbReference type="PANTHER" id="PTHR43775">
    <property type="entry name" value="FATTY ACID SYNTHASE"/>
    <property type="match status" value="1"/>
</dbReference>
<keyword evidence="2" id="KW-0596">Phosphopantetheine</keyword>
<dbReference type="SMART" id="SM00823">
    <property type="entry name" value="PKS_PP"/>
    <property type="match status" value="1"/>
</dbReference>
<name>A0A401VUN2_STREY</name>
<dbReference type="Gene3D" id="3.60.130.10">
    <property type="entry name" value="Clavaminate synthase-like"/>
    <property type="match status" value="1"/>
</dbReference>
<evidence type="ECO:0000256" key="6">
    <source>
        <dbReference type="ARBA" id="ARBA00023002"/>
    </source>
</evidence>
<dbReference type="InterPro" id="IPR003819">
    <property type="entry name" value="TauD/TfdA-like"/>
</dbReference>
<dbReference type="InterPro" id="IPR042098">
    <property type="entry name" value="TauD-like_sf"/>
</dbReference>
<dbReference type="SUPFAM" id="SSF52777">
    <property type="entry name" value="CoA-dependent acyltransferases"/>
    <property type="match status" value="2"/>
</dbReference>
<evidence type="ECO:0000259" key="13">
    <source>
        <dbReference type="PROSITE" id="PS50075"/>
    </source>
</evidence>
<dbReference type="InterPro" id="IPR013968">
    <property type="entry name" value="PKS_KR"/>
</dbReference>
<evidence type="ECO:0000256" key="4">
    <source>
        <dbReference type="ARBA" id="ARBA00022679"/>
    </source>
</evidence>
<dbReference type="SUPFAM" id="SSF51197">
    <property type="entry name" value="Clavaminate synthase-like"/>
    <property type="match status" value="1"/>
</dbReference>
<dbReference type="GO" id="GO:0016491">
    <property type="term" value="F:oxidoreductase activity"/>
    <property type="evidence" value="ECO:0007669"/>
    <property type="project" value="UniProtKB-KW"/>
</dbReference>
<dbReference type="SUPFAM" id="SSF47336">
    <property type="entry name" value="ACP-like"/>
    <property type="match status" value="1"/>
</dbReference>
<dbReference type="CDD" id="cd00833">
    <property type="entry name" value="PKS"/>
    <property type="match status" value="1"/>
</dbReference>
<evidence type="ECO:0000256" key="5">
    <source>
        <dbReference type="ARBA" id="ARBA00022832"/>
    </source>
</evidence>
<keyword evidence="11" id="KW-0012">Acyltransferase</keyword>
<dbReference type="Gene3D" id="3.40.47.10">
    <property type="match status" value="1"/>
</dbReference>
<feature type="domain" description="Ketosynthase family 3 (KS3)" evidence="14">
    <location>
        <begin position="21"/>
        <end position="448"/>
    </location>
</feature>
<comment type="caution">
    <text evidence="15">The sequence shown here is derived from an EMBL/GenBank/DDBJ whole genome shotgun (WGS) entry which is preliminary data.</text>
</comment>
<dbReference type="InterPro" id="IPR014043">
    <property type="entry name" value="Acyl_transferase_dom"/>
</dbReference>
<dbReference type="InterPro" id="IPR023213">
    <property type="entry name" value="CAT-like_dom_sf"/>
</dbReference>
<dbReference type="Gene3D" id="3.30.70.3290">
    <property type="match status" value="1"/>
</dbReference>
<dbReference type="InterPro" id="IPR050091">
    <property type="entry name" value="PKS_NRPS_Biosynth_Enz"/>
</dbReference>
<keyword evidence="3" id="KW-0597">Phosphoprotein</keyword>
<dbReference type="GO" id="GO:0017000">
    <property type="term" value="P:antibiotic biosynthetic process"/>
    <property type="evidence" value="ECO:0007669"/>
    <property type="project" value="UniProtKB-KW"/>
</dbReference>
<dbReference type="GO" id="GO:0031177">
    <property type="term" value="F:phosphopantetheine binding"/>
    <property type="evidence" value="ECO:0007669"/>
    <property type="project" value="InterPro"/>
</dbReference>
<dbReference type="Gene3D" id="3.40.366.10">
    <property type="entry name" value="Malonyl-Coenzyme A Acyl Carrier Protein, domain 2"/>
    <property type="match status" value="1"/>
</dbReference>
<dbReference type="SMART" id="SM00825">
    <property type="entry name" value="PKS_KS"/>
    <property type="match status" value="1"/>
</dbReference>
<keyword evidence="16" id="KW-1185">Reference proteome</keyword>
<dbReference type="Pfam" id="PF16197">
    <property type="entry name" value="KAsynt_C_assoc"/>
    <property type="match status" value="1"/>
</dbReference>
<dbReference type="InterPro" id="IPR016035">
    <property type="entry name" value="Acyl_Trfase/lysoPLipase"/>
</dbReference>
<dbReference type="EMBL" id="BHZD01000001">
    <property type="protein sequence ID" value="GCD40787.1"/>
    <property type="molecule type" value="Genomic_DNA"/>
</dbReference>
<dbReference type="Gene3D" id="3.40.50.150">
    <property type="entry name" value="Vaccinia Virus protein VP39"/>
    <property type="match status" value="1"/>
</dbReference>
<dbReference type="SUPFAM" id="SSF55048">
    <property type="entry name" value="Probable ACP-binding domain of malonyl-CoA ACP transacylase"/>
    <property type="match status" value="1"/>
</dbReference>
<evidence type="ECO:0000259" key="14">
    <source>
        <dbReference type="PROSITE" id="PS52004"/>
    </source>
</evidence>
<dbReference type="SUPFAM" id="SSF51735">
    <property type="entry name" value="NAD(P)-binding Rossmann-fold domains"/>
    <property type="match status" value="2"/>
</dbReference>
<evidence type="ECO:0000313" key="15">
    <source>
        <dbReference type="EMBL" id="GCD40787.1"/>
    </source>
</evidence>
<dbReference type="InterPro" id="IPR020841">
    <property type="entry name" value="PKS_Beta-ketoAc_synthase_dom"/>
</dbReference>
<dbReference type="GO" id="GO:0006633">
    <property type="term" value="P:fatty acid biosynthetic process"/>
    <property type="evidence" value="ECO:0007669"/>
    <property type="project" value="InterPro"/>
</dbReference>
<keyword evidence="9" id="KW-0045">Antibiotic biosynthesis</keyword>
<dbReference type="GO" id="GO:0004312">
    <property type="term" value="F:fatty acid synthase activity"/>
    <property type="evidence" value="ECO:0007669"/>
    <property type="project" value="TreeGrafter"/>
</dbReference>
<dbReference type="InterPro" id="IPR029063">
    <property type="entry name" value="SAM-dependent_MTases_sf"/>
</dbReference>
<dbReference type="Pfam" id="PF02801">
    <property type="entry name" value="Ketoacyl-synt_C"/>
    <property type="match status" value="1"/>
</dbReference>
<sequence length="2692" mass="290922">MNNQRMTDDAQGTDRGAHEDVESIAVIGMAGRFPGARDPEEFWRNIAQGVESITRLSEDDLRRAGVDETQLRDPHYVRAASVLADLDRFDAEFFGLTPMEAAILDPQHRLLLECTQALFDNAGYNPDTLKDLTGVYVGVGFPSYLVHNVLKRPDVLEQAGMQRVFFATDKGFAPTRIAHKFNLTGPSIGVDTACSTSLVAVHQACRALLAYDCDLTVAGGASAVLPSGVGYRYEEGGIASPDGHCRAFDADAGGTLFGSGVGLVLLKRLRDALADGDHIHAVIRGSAVNNDGASKAGFTAPSVTGQAAVIAEALAFAGTAPETIGYVEAHGTGTVIGDPIEVTGLIRAYREKTDRRGFCALGSVKTNVGHLDVAAGVSGMIKAVQALRHAALPPSLNWKQPNPAIDFEGSPFYVNTELRPWPITEGPRRAGVSSFGIGGTNAHVVLEEAPPREDTTQNTGPTRPEQLVVVSARSPQALDSLSADLATAFRAAEDGALPDLAFTLSNGRRAYSHRRAVVCRDRTEAIATLGGAGSAAVMSGVHDTDPPRVAFLFPGQGAQRLHMLAALYEGEPVFRREVDRCAEYARSQLGVDLREVIYPSAGDEEHHRARLDETWIAQPALYTASLALARLWQAWGVVPSALLGHSLGEYAAATVSGVFRTEDALDLVIHRARAMHEMPPGAMLAATLDEDALTPLLGDCSLAAINDPQQCVASGPEEAIEELERTLTRQGVEHRRLRTSHAFHSWMLDDVAHAFEARVAQVPRSAPRLPMVSCLTGRVLDRDEVCDPGYWARQMRGTVRFADSVRTAAQDPQHLFLEAGPGRTLTPMVRRTGIDAERIVTSGRSGSDPRTDGEALLTALGTLYCAGVSVDWDGFWDGRPRRRVPLPGYPFKRRRHWIDPAPAAAAAQESTAAATGDAKSYVPVWRAAPLDDAAVHEALRERGRWLVVGDADGFADALARRLEAAGHEVVLARRSTSSALPGEGFVLDPARTTDIDGLLTALEQEGRLPDAVVLACARGAGEDFEAAQRDGLETAAAWVQVLVAHAAGQPVRLAVVADRLHAVISGDAPIPAKATLGGYCRAAAQGHPELAIGCLDVDADADAEAAAAWVVAETAVGLTDPVVAYRAGVRRTEAYEAVPDGCGGAAVREQGSYAVTGGLHGASAALARHLAAAHQARLTLLEPGPVPERADWPDWSDATTGPRRARAEATAEAGAVPAPVRDDVEALRAVERAAAASARPGPDRGLVEATLNRLCGGHVYRTLVATGVDLTPGCAYRRAEIAARMGLLPAFDKFLDFFLDVLQEDGIIRRSDASADPDRIEVVAGPEDAGFLDTPDALALLPGHEDTIAFLDHCVRHYPAALSGDTDAVGVLFPDGDPKPLETAFLGLLAASNYGVHAELLGRALARIAERSPERPLRILEVGGGNGQLTRLIAPLLRGHEVRYTFTDLGSSFVRRARQAAVDYGFAEMRCQVFDISRDPAAQGLDLYAFDAVIGFDVVHATPRIGETTANLRGLLAPGGLLCLVEAVVSLRWVEMLWGLAEGWWLFEDEEVRTRSPLVSLDTWDRVLGEQPFADVVTFPREEAARATTDYGLVLAQQPARIDTPGYRAHLERRAAEILAARRAHIDSVRALEAQGAEVLVVRADPAAREQLAAALAAARARFGTVDGILHAPPPGDESSVSNASPAELRSQVSVRARAALAVDAAAEAGVRHLALVSGRAAVTGGPDAPRSAALGAFFDALAATQRDDHRTCSVHWDEDGDASGAVCALGRTGIVVVSPEDPAAALAARAERRRRPQEGSSAPAASADDVEAELLVIFRQLFGTDDIGPDDDFQRMGGDSLLASQAIARIRRRFDVDLPVSVLFDAPTAAGLAAKVRQARGGALGGGAPVDVPLLHVPRDGALPLSFGQQALWLAEQFHGPSATYNIPSAVRLVGRLRTEVLRRALREVIQRHEVLRTTIHDVDGVPVQRVHEDVTVDLAVRKVRPEQIDDLAQEHARSVFDLEQGPLIRVALLRIDDEDHVLLVNIHHIVADGWSLGVLVHELVTLYASFVRDEPSPLPVLDYQYADFAQWQRRWLEGKVFETQLGYWRHKLAGLPPLLPLPTDRPRPDRQRIRNAVHRFVVTAPLARRLDELGRAEGATLFMVLLTAFKVLLSRYANTSDIAVGTTNANRTRAVFEQMIGMFVNNLVLRTDLAGNPAFRELLARVRTTAVDAYAHQDLPFLMLVDALRQERSPSHTPLFQVLFLLQKLNITLELPGISAHTIEVDALHTKFDLTLFMEEGDEGITGSFIYNAELFDASTVEGMSAHLVQILTSAVEAPDARIGSLRMETDDEARMRNMTEANSRTSKLLSLRSAKRRSVEITDINPVKTGFLPGFPQTPLVVEPAGDGADLPGWLSSNKELVESYLHRHGAVLLRGFHKGSVESFEAAAGAVCPTLFREYGDLPREGESARIYKSTPYPADQSILFHNESSHLHTWPMRQFFSCIVAPQEGGETPIVDCRTVYTALRRGLVEQFERKKLRYVRNFIESVDVSWQRFYGTDDPQEVEHKCAEAGMGFEWGPDGTLKTWRIADAVLRHPRTGEPVFFNQLALHHVSCLDPETRASLVELYGESGMPRNVYWGDGSVIEDEVVDEVREVMDRESLAFTWQEGDVLVIDNMLVAHSRRPFTGTRKIVVALGDMMSATEFAAGG</sequence>
<keyword evidence="8" id="KW-0443">Lipid metabolism</keyword>
<dbReference type="InterPro" id="IPR014030">
    <property type="entry name" value="Ketoacyl_synth_N"/>
</dbReference>
<dbReference type="InterPro" id="IPR018201">
    <property type="entry name" value="Ketoacyl_synth_AS"/>
</dbReference>
<feature type="domain" description="Carrier" evidence="13">
    <location>
        <begin position="1806"/>
        <end position="1881"/>
    </location>
</feature>
<evidence type="ECO:0000256" key="10">
    <source>
        <dbReference type="ARBA" id="ARBA00023268"/>
    </source>
</evidence>
<dbReference type="SUPFAM" id="SSF52151">
    <property type="entry name" value="FabD/lysophospholipase-like"/>
    <property type="match status" value="1"/>
</dbReference>
<dbReference type="Pfam" id="PF02668">
    <property type="entry name" value="TauD"/>
    <property type="match status" value="1"/>
</dbReference>
<dbReference type="Pfam" id="PF08242">
    <property type="entry name" value="Methyltransf_12"/>
    <property type="match status" value="1"/>
</dbReference>
<evidence type="ECO:0000256" key="3">
    <source>
        <dbReference type="ARBA" id="ARBA00022553"/>
    </source>
</evidence>
<dbReference type="Pfam" id="PF00668">
    <property type="entry name" value="Condensation"/>
    <property type="match status" value="1"/>
</dbReference>
<dbReference type="PROSITE" id="PS50075">
    <property type="entry name" value="CARRIER"/>
    <property type="match status" value="1"/>
</dbReference>
<dbReference type="InterPro" id="IPR001242">
    <property type="entry name" value="Condensation_dom"/>
</dbReference>
<keyword evidence="5" id="KW-0276">Fatty acid metabolism</keyword>
<gene>
    <name evidence="15" type="ORF">GKJPGBOP_00440</name>
</gene>